<dbReference type="GO" id="GO:0005509">
    <property type="term" value="F:calcium ion binding"/>
    <property type="evidence" value="ECO:0007669"/>
    <property type="project" value="InterPro"/>
</dbReference>
<gene>
    <name evidence="1" type="ORF">METZ01_LOCUS322897</name>
</gene>
<feature type="non-terminal residue" evidence="1">
    <location>
        <position position="1"/>
    </location>
</feature>
<dbReference type="GO" id="GO:0016020">
    <property type="term" value="C:membrane"/>
    <property type="evidence" value="ECO:0007669"/>
    <property type="project" value="InterPro"/>
</dbReference>
<sequence>DGEYTDSGGFTLTVNPVNDAPVTFDIDVSIAEDSGIIIDLLAEDVDSSILTGSIVVQPLHGSVTLQEDGLSVFYQPFGNYHGTDYIEYKVFDDDLEFSNSSGISITITPVNDAPVITQAPTATTNEDIQVDIILEGSDVDGDDLTYLLDQDSEDGDVTINGSIATFIGNQDFNGITTFTYRVTDGELTSSSETVSITVTPVNDAPVLSAIDDQSIDEDNILTYELSAGDVDGDALNFIASVDGNASVDVTGSTLTITSDQDFNGSIAVSVSVSDGEYTDSGSFTLTVNPVNDAPVLVAIDDQNIDEDNILTYELSADDVDGDDLTYDASVDGNASVDVTGSTLTIT</sequence>
<proteinExistence type="predicted"/>
<evidence type="ECO:0008006" key="2">
    <source>
        <dbReference type="Google" id="ProtNLM"/>
    </source>
</evidence>
<reference evidence="1" key="1">
    <citation type="submission" date="2018-05" db="EMBL/GenBank/DDBJ databases">
        <authorList>
            <person name="Lanie J.A."/>
            <person name="Ng W.-L."/>
            <person name="Kazmierczak K.M."/>
            <person name="Andrzejewski T.M."/>
            <person name="Davidsen T.M."/>
            <person name="Wayne K.J."/>
            <person name="Tettelin H."/>
            <person name="Glass J.I."/>
            <person name="Rusch D."/>
            <person name="Podicherti R."/>
            <person name="Tsui H.-C.T."/>
            <person name="Winkler M.E."/>
        </authorList>
    </citation>
    <scope>NUCLEOTIDE SEQUENCE</scope>
</reference>
<feature type="non-terminal residue" evidence="1">
    <location>
        <position position="346"/>
    </location>
</feature>
<name>A0A382P9F3_9ZZZZ</name>
<organism evidence="1">
    <name type="scientific">marine metagenome</name>
    <dbReference type="NCBI Taxonomy" id="408172"/>
    <lineage>
        <taxon>unclassified sequences</taxon>
        <taxon>metagenomes</taxon>
        <taxon>ecological metagenomes</taxon>
    </lineage>
</organism>
<dbReference type="InterPro" id="IPR013783">
    <property type="entry name" value="Ig-like_fold"/>
</dbReference>
<dbReference type="SUPFAM" id="SSF49313">
    <property type="entry name" value="Cadherin-like"/>
    <property type="match status" value="1"/>
</dbReference>
<accession>A0A382P9F3</accession>
<evidence type="ECO:0000313" key="1">
    <source>
        <dbReference type="EMBL" id="SVC70043.1"/>
    </source>
</evidence>
<dbReference type="NCBIfam" id="NF012211">
    <property type="entry name" value="tand_rpt_95"/>
    <property type="match status" value="3"/>
</dbReference>
<dbReference type="InterPro" id="IPR015919">
    <property type="entry name" value="Cadherin-like_sf"/>
</dbReference>
<dbReference type="Pfam" id="PF17963">
    <property type="entry name" value="Big_9"/>
    <property type="match status" value="3"/>
</dbReference>
<protein>
    <recommendedName>
        <fullName evidence="2">Cadherin domain-containing protein</fullName>
    </recommendedName>
</protein>
<dbReference type="Gene3D" id="2.60.40.10">
    <property type="entry name" value="Immunoglobulins"/>
    <property type="match status" value="2"/>
</dbReference>
<dbReference type="EMBL" id="UINC01105816">
    <property type="protein sequence ID" value="SVC70043.1"/>
    <property type="molecule type" value="Genomic_DNA"/>
</dbReference>
<dbReference type="Gene3D" id="2.60.40.3440">
    <property type="match status" value="1"/>
</dbReference>
<dbReference type="AlphaFoldDB" id="A0A382P9F3"/>